<evidence type="ECO:0000256" key="5">
    <source>
        <dbReference type="ARBA" id="ARBA00033164"/>
    </source>
</evidence>
<comment type="catalytic activity">
    <reaction evidence="1">
        <text>a uridine in RNA = a pseudouridine in RNA</text>
        <dbReference type="Rhea" id="RHEA:48348"/>
        <dbReference type="Rhea" id="RHEA-COMP:12068"/>
        <dbReference type="Rhea" id="RHEA-COMP:12069"/>
        <dbReference type="ChEBI" id="CHEBI:65314"/>
        <dbReference type="ChEBI" id="CHEBI:65315"/>
    </reaction>
</comment>
<dbReference type="InterPro" id="IPR020103">
    <property type="entry name" value="PsdUridine_synth_cat_dom_sf"/>
</dbReference>
<reference evidence="8" key="1">
    <citation type="submission" date="2018-08" db="EMBL/GenBank/DDBJ databases">
        <authorList>
            <person name="Chevrot R."/>
        </authorList>
    </citation>
    <scope>NUCLEOTIDE SEQUENCE [LARGE SCALE GENOMIC DNA]</scope>
</reference>
<proteinExistence type="inferred from homology"/>
<dbReference type="Pfam" id="PF00849">
    <property type="entry name" value="PseudoU_synth_2"/>
    <property type="match status" value="1"/>
</dbReference>
<feature type="domain" description="Pseudouridine synthase RsuA/RluA-like" evidence="6">
    <location>
        <begin position="18"/>
        <end position="173"/>
    </location>
</feature>
<dbReference type="InterPro" id="IPR006145">
    <property type="entry name" value="PsdUridine_synth_RsuA/RluA"/>
</dbReference>
<dbReference type="RefSeq" id="WP_138186410.1">
    <property type="nucleotide sequence ID" value="NZ_LS992241.1"/>
</dbReference>
<dbReference type="GO" id="GO:0140098">
    <property type="term" value="F:catalytic activity, acting on RNA"/>
    <property type="evidence" value="ECO:0007669"/>
    <property type="project" value="UniProtKB-ARBA"/>
</dbReference>
<dbReference type="Proteomes" id="UP000304148">
    <property type="component" value="Chromosome"/>
</dbReference>
<evidence type="ECO:0000259" key="6">
    <source>
        <dbReference type="Pfam" id="PF00849"/>
    </source>
</evidence>
<evidence type="ECO:0000313" key="8">
    <source>
        <dbReference type="Proteomes" id="UP000304148"/>
    </source>
</evidence>
<protein>
    <recommendedName>
        <fullName evidence="4">RNA pseudouridylate synthase</fullName>
    </recommendedName>
    <alternativeName>
        <fullName evidence="5">RNA-uridine isomerase</fullName>
    </alternativeName>
</protein>
<gene>
    <name evidence="7" type="ORF">PBLR_12928</name>
</gene>
<sequence length="237" mass="26335">MLGQPATPHIGILYEDNHVIVVEKPVNILSQADDTQDADMVTLLKQDLKERYAKPGNVYVGLVHRLDRPVGGAMVFAKTSKAASRLSDVVRTHKLGKTYMAVVHGRPAQTNGTLTHHLLKDVRTNTVRAVAPGTPGAKEARLSYEVAGMSGDMTLVRIELHTGRPHQIRVQMKTIGCPLYGDQRYGADRNKPGQQIALWSVQLSFPHPTTKEVMEFRSQPPMEYPWNLWDSAIYSSC</sequence>
<organism evidence="7 8">
    <name type="scientific">Paenibacillus alvei</name>
    <name type="common">Bacillus alvei</name>
    <dbReference type="NCBI Taxonomy" id="44250"/>
    <lineage>
        <taxon>Bacteria</taxon>
        <taxon>Bacillati</taxon>
        <taxon>Bacillota</taxon>
        <taxon>Bacilli</taxon>
        <taxon>Bacillales</taxon>
        <taxon>Paenibacillaceae</taxon>
        <taxon>Paenibacillus</taxon>
    </lineage>
</organism>
<dbReference type="PANTHER" id="PTHR21600">
    <property type="entry name" value="MITOCHONDRIAL RNA PSEUDOURIDINE SYNTHASE"/>
    <property type="match status" value="1"/>
</dbReference>
<name>A0A383RE37_PAEAL</name>
<dbReference type="CDD" id="cd02869">
    <property type="entry name" value="PseudoU_synth_RluA_like"/>
    <property type="match status" value="1"/>
</dbReference>
<evidence type="ECO:0000256" key="3">
    <source>
        <dbReference type="ARBA" id="ARBA00023235"/>
    </source>
</evidence>
<dbReference type="AlphaFoldDB" id="A0A383RE37"/>
<dbReference type="GO" id="GO:0001522">
    <property type="term" value="P:pseudouridine synthesis"/>
    <property type="evidence" value="ECO:0007669"/>
    <property type="project" value="InterPro"/>
</dbReference>
<dbReference type="EMBL" id="LS992241">
    <property type="protein sequence ID" value="SYX84506.1"/>
    <property type="molecule type" value="Genomic_DNA"/>
</dbReference>
<dbReference type="PANTHER" id="PTHR21600:SF83">
    <property type="entry name" value="PSEUDOURIDYLATE SYNTHASE RPUSD4, MITOCHONDRIAL"/>
    <property type="match status" value="1"/>
</dbReference>
<evidence type="ECO:0000256" key="1">
    <source>
        <dbReference type="ARBA" id="ARBA00000073"/>
    </source>
</evidence>
<dbReference type="Gene3D" id="3.30.2350.10">
    <property type="entry name" value="Pseudouridine synthase"/>
    <property type="match status" value="1"/>
</dbReference>
<dbReference type="GO" id="GO:0009982">
    <property type="term" value="F:pseudouridine synthase activity"/>
    <property type="evidence" value="ECO:0007669"/>
    <property type="project" value="InterPro"/>
</dbReference>
<dbReference type="GO" id="GO:0003723">
    <property type="term" value="F:RNA binding"/>
    <property type="evidence" value="ECO:0007669"/>
    <property type="project" value="InterPro"/>
</dbReference>
<evidence type="ECO:0000256" key="2">
    <source>
        <dbReference type="ARBA" id="ARBA00010876"/>
    </source>
</evidence>
<keyword evidence="3" id="KW-0413">Isomerase</keyword>
<accession>A0A383RE37</accession>
<comment type="similarity">
    <text evidence="2">Belongs to the pseudouridine synthase RluA family.</text>
</comment>
<dbReference type="GO" id="GO:0006396">
    <property type="term" value="P:RNA processing"/>
    <property type="evidence" value="ECO:0007669"/>
    <property type="project" value="UniProtKB-ARBA"/>
</dbReference>
<evidence type="ECO:0000313" key="7">
    <source>
        <dbReference type="EMBL" id="SYX84506.1"/>
    </source>
</evidence>
<dbReference type="SUPFAM" id="SSF55120">
    <property type="entry name" value="Pseudouridine synthase"/>
    <property type="match status" value="1"/>
</dbReference>
<evidence type="ECO:0000256" key="4">
    <source>
        <dbReference type="ARBA" id="ARBA00031870"/>
    </source>
</evidence>
<dbReference type="InterPro" id="IPR050188">
    <property type="entry name" value="RluA_PseudoU_synthase"/>
</dbReference>